<organism evidence="3 4">
    <name type="scientific">Schizothecium vesticola</name>
    <dbReference type="NCBI Taxonomy" id="314040"/>
    <lineage>
        <taxon>Eukaryota</taxon>
        <taxon>Fungi</taxon>
        <taxon>Dikarya</taxon>
        <taxon>Ascomycota</taxon>
        <taxon>Pezizomycotina</taxon>
        <taxon>Sordariomycetes</taxon>
        <taxon>Sordariomycetidae</taxon>
        <taxon>Sordariales</taxon>
        <taxon>Schizotheciaceae</taxon>
        <taxon>Schizothecium</taxon>
    </lineage>
</organism>
<evidence type="ECO:0000256" key="2">
    <source>
        <dbReference type="SAM" id="SignalP"/>
    </source>
</evidence>
<dbReference type="Pfam" id="PF11327">
    <property type="entry name" value="Egh16-like"/>
    <property type="match status" value="1"/>
</dbReference>
<evidence type="ECO:0008006" key="5">
    <source>
        <dbReference type="Google" id="ProtNLM"/>
    </source>
</evidence>
<evidence type="ECO:0000256" key="1">
    <source>
        <dbReference type="SAM" id="MobiDB-lite"/>
    </source>
</evidence>
<dbReference type="AlphaFoldDB" id="A0AA40F2C6"/>
<dbReference type="PANTHER" id="PTHR34618">
    <property type="entry name" value="SURFACE PROTEIN MAS1, PUTATIVE-RELATED"/>
    <property type="match status" value="1"/>
</dbReference>
<feature type="region of interest" description="Disordered" evidence="1">
    <location>
        <begin position="271"/>
        <end position="296"/>
    </location>
</feature>
<feature type="signal peptide" evidence="2">
    <location>
        <begin position="1"/>
        <end position="19"/>
    </location>
</feature>
<reference evidence="3" key="1">
    <citation type="submission" date="2023-06" db="EMBL/GenBank/DDBJ databases">
        <title>Genome-scale phylogeny and comparative genomics of the fungal order Sordariales.</title>
        <authorList>
            <consortium name="Lawrence Berkeley National Laboratory"/>
            <person name="Hensen N."/>
            <person name="Bonometti L."/>
            <person name="Westerberg I."/>
            <person name="Brannstrom I.O."/>
            <person name="Guillou S."/>
            <person name="Cros-Aarteil S."/>
            <person name="Calhoun S."/>
            <person name="Haridas S."/>
            <person name="Kuo A."/>
            <person name="Mondo S."/>
            <person name="Pangilinan J."/>
            <person name="Riley R."/>
            <person name="LaButti K."/>
            <person name="Andreopoulos B."/>
            <person name="Lipzen A."/>
            <person name="Chen C."/>
            <person name="Yanf M."/>
            <person name="Daum C."/>
            <person name="Ng V."/>
            <person name="Clum A."/>
            <person name="Steindorff A."/>
            <person name="Ohm R."/>
            <person name="Martin F."/>
            <person name="Silar P."/>
            <person name="Natvig D."/>
            <person name="Lalanne C."/>
            <person name="Gautier V."/>
            <person name="Ament-velasquez S.L."/>
            <person name="Kruys A."/>
            <person name="Hutchinson M.I."/>
            <person name="Powell A.J."/>
            <person name="Barry K."/>
            <person name="Miller A.N."/>
            <person name="Grigoriev I.V."/>
            <person name="Debuchy R."/>
            <person name="Gladieux P."/>
            <person name="Thoren M.H."/>
            <person name="Johannesson H."/>
        </authorList>
    </citation>
    <scope>NUCLEOTIDE SEQUENCE</scope>
    <source>
        <strain evidence="3">SMH3187-1</strain>
    </source>
</reference>
<dbReference type="InterPro" id="IPR021476">
    <property type="entry name" value="Egh16-like"/>
</dbReference>
<dbReference type="PANTHER" id="PTHR34618:SF3">
    <property type="entry name" value="GEGH 16 PROTEIN"/>
    <property type="match status" value="1"/>
</dbReference>
<gene>
    <name evidence="3" type="ORF">B0T18DRAFT_320985</name>
</gene>
<proteinExistence type="predicted"/>
<feature type="chain" id="PRO_5041332358" description="GEgh 16 protein" evidence="2">
    <location>
        <begin position="20"/>
        <end position="314"/>
    </location>
</feature>
<evidence type="ECO:0000313" key="3">
    <source>
        <dbReference type="EMBL" id="KAK0749796.1"/>
    </source>
</evidence>
<protein>
    <recommendedName>
        <fullName evidence="5">GEgh 16 protein</fullName>
    </recommendedName>
</protein>
<keyword evidence="2" id="KW-0732">Signal</keyword>
<evidence type="ECO:0000313" key="4">
    <source>
        <dbReference type="Proteomes" id="UP001172155"/>
    </source>
</evidence>
<comment type="caution">
    <text evidence="3">The sequence shown here is derived from an EMBL/GenBank/DDBJ whole genome shotgun (WGS) entry which is preliminary data.</text>
</comment>
<keyword evidence="4" id="KW-1185">Reference proteome</keyword>
<dbReference type="Proteomes" id="UP001172155">
    <property type="component" value="Unassembled WGS sequence"/>
</dbReference>
<sequence>MFAPSSALPLAALFALAHGHGVILGAQGLSGSPLSVGFQVNDAIARNCTTINPCQMDTTIIRDAEIAANVVNKCGRTELAGNIDIGANTENALAANQVTQVEAGSDVTVTIHQVNADGAGPYVCDIDMTSNGGIISQTLKVTNNIPGANGLSQAKAQDFNITVTMPEDMQCTGASTGDICTIRCRNNAVAGPFGGCFAVQQTDITPKVNTPENIATGDTADVIDDQVAQNQKDLPAAIEANQNAGPTEAEQNVAAVEALVGTAANEAAPAATTAAASTGRGKGKGGKGKGGFGGFFNQRRSVVGPDRRFVVVDF</sequence>
<accession>A0AA40F2C6</accession>
<dbReference type="EMBL" id="JAUKUD010000003">
    <property type="protein sequence ID" value="KAK0749796.1"/>
    <property type="molecule type" value="Genomic_DNA"/>
</dbReference>
<name>A0AA40F2C6_9PEZI</name>